<evidence type="ECO:0000256" key="1">
    <source>
        <dbReference type="SAM" id="MobiDB-lite"/>
    </source>
</evidence>
<proteinExistence type="predicted"/>
<comment type="caution">
    <text evidence="2">The sequence shown here is derived from an EMBL/GenBank/DDBJ whole genome shotgun (WGS) entry which is preliminary data.</text>
</comment>
<dbReference type="AlphaFoldDB" id="A0AAW2ZSZ4"/>
<name>A0AAW2ZSZ4_9EUKA</name>
<evidence type="ECO:0000313" key="3">
    <source>
        <dbReference type="Proteomes" id="UP001431209"/>
    </source>
</evidence>
<gene>
    <name evidence="2" type="ORF">AKO1_002636</name>
</gene>
<protein>
    <submittedName>
        <fullName evidence="2">Uncharacterized protein</fullName>
    </submittedName>
</protein>
<dbReference type="Proteomes" id="UP001431209">
    <property type="component" value="Unassembled WGS sequence"/>
</dbReference>
<accession>A0AAW2ZSZ4</accession>
<reference evidence="2 3" key="1">
    <citation type="submission" date="2024-03" db="EMBL/GenBank/DDBJ databases">
        <title>The Acrasis kona genome and developmental transcriptomes reveal deep origins of eukaryotic multicellular pathways.</title>
        <authorList>
            <person name="Sheikh S."/>
            <person name="Fu C.-J."/>
            <person name="Brown M.W."/>
            <person name="Baldauf S.L."/>
        </authorList>
    </citation>
    <scope>NUCLEOTIDE SEQUENCE [LARGE SCALE GENOMIC DNA]</scope>
    <source>
        <strain evidence="2 3">ATCC MYA-3509</strain>
    </source>
</reference>
<organism evidence="2 3">
    <name type="scientific">Acrasis kona</name>
    <dbReference type="NCBI Taxonomy" id="1008807"/>
    <lineage>
        <taxon>Eukaryota</taxon>
        <taxon>Discoba</taxon>
        <taxon>Heterolobosea</taxon>
        <taxon>Tetramitia</taxon>
        <taxon>Eutetramitia</taxon>
        <taxon>Acrasidae</taxon>
        <taxon>Acrasis</taxon>
    </lineage>
</organism>
<sequence>MRVSPCTTHNVKPLSLGSLSLGLRTKSPAFTAPSQIYDNNSNDSLTSSRRNWC</sequence>
<evidence type="ECO:0000313" key="2">
    <source>
        <dbReference type="EMBL" id="KAL0491782.1"/>
    </source>
</evidence>
<dbReference type="EMBL" id="JAOPGA020001862">
    <property type="protein sequence ID" value="KAL0491782.1"/>
    <property type="molecule type" value="Genomic_DNA"/>
</dbReference>
<keyword evidence="3" id="KW-1185">Reference proteome</keyword>
<feature type="region of interest" description="Disordered" evidence="1">
    <location>
        <begin position="32"/>
        <end position="53"/>
    </location>
</feature>